<dbReference type="AlphaFoldDB" id="A0A8H4JPD5"/>
<dbReference type="SUPFAM" id="SSF48264">
    <property type="entry name" value="Cytochrome P450"/>
    <property type="match status" value="1"/>
</dbReference>
<organism evidence="9 10">
    <name type="scientific">Fusarium austroafricanum</name>
    <dbReference type="NCBI Taxonomy" id="2364996"/>
    <lineage>
        <taxon>Eukaryota</taxon>
        <taxon>Fungi</taxon>
        <taxon>Dikarya</taxon>
        <taxon>Ascomycota</taxon>
        <taxon>Pezizomycotina</taxon>
        <taxon>Sordariomycetes</taxon>
        <taxon>Hypocreomycetidae</taxon>
        <taxon>Hypocreales</taxon>
        <taxon>Nectriaceae</taxon>
        <taxon>Fusarium</taxon>
        <taxon>Fusarium concolor species complex</taxon>
    </lineage>
</organism>
<dbReference type="PANTHER" id="PTHR24305">
    <property type="entry name" value="CYTOCHROME P450"/>
    <property type="match status" value="1"/>
</dbReference>
<dbReference type="CDD" id="cd11058">
    <property type="entry name" value="CYP60B-like"/>
    <property type="match status" value="1"/>
</dbReference>
<name>A0A8H4JPD5_9HYPO</name>
<evidence type="ECO:0000313" key="9">
    <source>
        <dbReference type="EMBL" id="KAF4436462.1"/>
    </source>
</evidence>
<dbReference type="GO" id="GO:0005506">
    <property type="term" value="F:iron ion binding"/>
    <property type="evidence" value="ECO:0007669"/>
    <property type="project" value="InterPro"/>
</dbReference>
<keyword evidence="10" id="KW-1185">Reference proteome</keyword>
<comment type="caution">
    <text evidence="9">The sequence shown here is derived from an EMBL/GenBank/DDBJ whole genome shotgun (WGS) entry which is preliminary data.</text>
</comment>
<dbReference type="GO" id="GO:0004497">
    <property type="term" value="F:monooxygenase activity"/>
    <property type="evidence" value="ECO:0007669"/>
    <property type="project" value="UniProtKB-KW"/>
</dbReference>
<reference evidence="9" key="1">
    <citation type="submission" date="2020-01" db="EMBL/GenBank/DDBJ databases">
        <title>Identification and distribution of gene clusters putatively required for synthesis of sphingolipid metabolism inhibitors in phylogenetically diverse species of the filamentous fungus Fusarium.</title>
        <authorList>
            <person name="Kim H.-S."/>
            <person name="Busman M."/>
            <person name="Brown D.W."/>
            <person name="Divon H."/>
            <person name="Uhlig S."/>
            <person name="Proctor R.H."/>
        </authorList>
    </citation>
    <scope>NUCLEOTIDE SEQUENCE</scope>
    <source>
        <strain evidence="9">NRRL 53441</strain>
    </source>
</reference>
<evidence type="ECO:0000256" key="3">
    <source>
        <dbReference type="ARBA" id="ARBA00022617"/>
    </source>
</evidence>
<keyword evidence="4 8" id="KW-0479">Metal-binding</keyword>
<evidence type="ECO:0000256" key="4">
    <source>
        <dbReference type="ARBA" id="ARBA00022723"/>
    </source>
</evidence>
<accession>A0A8H4JPD5</accession>
<feature type="binding site" description="axial binding residue" evidence="8">
    <location>
        <position position="425"/>
    </location>
    <ligand>
        <name>heme</name>
        <dbReference type="ChEBI" id="CHEBI:30413"/>
    </ligand>
    <ligandPart>
        <name>Fe</name>
        <dbReference type="ChEBI" id="CHEBI:18248"/>
    </ligandPart>
</feature>
<evidence type="ECO:0000256" key="1">
    <source>
        <dbReference type="ARBA" id="ARBA00001971"/>
    </source>
</evidence>
<evidence type="ECO:0000256" key="7">
    <source>
        <dbReference type="ARBA" id="ARBA00023033"/>
    </source>
</evidence>
<sequence length="484" mass="54626">MSSLIIYNIFFHPLRKYPGPRLAAITPFYWLYYLLRGKGIALTHRLHEEYGHVVRVRPSTLSFTHPQAFKDIYGHRADGVSLAKDPRFYGPDAFAKGNETGSIFRAAEKDHARQRKLMSPAFAEKSLKAQEPLLHQYVDLLITRLVEKSQSGDGKANLVDWYNFTTFDIMGDLAFGEPLDHLVNGDYSEWVRAVLSTFIFGAYAQVPRAFPILNWLVLKVLPKSVKEKTAYYTKYSAERVDRRLKMKTDRPDIWNTILSHTKSAEKGMSLNEMHGNGLTLMVAGTETTSTLLSGLTYLLTINPTCLSRLVDEIRAAFPTRASINMQELASMKYLNACIEEGLRMYPPVATGMPRVVPSQGATICDEFIPGGVVVSGPIHAAAHSSLNFASPNDFIPERWLPDCDERFKSDQKLASQPFLLGPRNCIGKNLAYHEIRLIMANVLWNFDIELCEESKGWLEQDAYFVWEKPPLVVQLRPSSISVVS</sequence>
<dbReference type="GO" id="GO:0016705">
    <property type="term" value="F:oxidoreductase activity, acting on paired donors, with incorporation or reduction of molecular oxygen"/>
    <property type="evidence" value="ECO:0007669"/>
    <property type="project" value="InterPro"/>
</dbReference>
<dbReference type="PRINTS" id="PR00463">
    <property type="entry name" value="EP450I"/>
</dbReference>
<dbReference type="InterPro" id="IPR050121">
    <property type="entry name" value="Cytochrome_P450_monoxygenase"/>
</dbReference>
<evidence type="ECO:0000256" key="2">
    <source>
        <dbReference type="ARBA" id="ARBA00010617"/>
    </source>
</evidence>
<dbReference type="PANTHER" id="PTHR24305:SF210">
    <property type="entry name" value="CYTOCHROME P450 MONOOXYGENASE ASQL-RELATED"/>
    <property type="match status" value="1"/>
</dbReference>
<dbReference type="FunFam" id="1.10.630.10:FF:000047">
    <property type="entry name" value="Cytochrome P450 monooxygenase"/>
    <property type="match status" value="1"/>
</dbReference>
<evidence type="ECO:0000256" key="8">
    <source>
        <dbReference type="PIRSR" id="PIRSR602401-1"/>
    </source>
</evidence>
<protein>
    <submittedName>
        <fullName evidence="9">Cytochrome P450</fullName>
    </submittedName>
</protein>
<dbReference type="PRINTS" id="PR00385">
    <property type="entry name" value="P450"/>
</dbReference>
<keyword evidence="3 8" id="KW-0349">Heme</keyword>
<dbReference type="Proteomes" id="UP000605986">
    <property type="component" value="Unassembled WGS sequence"/>
</dbReference>
<keyword evidence="7" id="KW-0503">Monooxygenase</keyword>
<dbReference type="InterPro" id="IPR001128">
    <property type="entry name" value="Cyt_P450"/>
</dbReference>
<dbReference type="OrthoDB" id="1470350at2759"/>
<evidence type="ECO:0000256" key="6">
    <source>
        <dbReference type="ARBA" id="ARBA00023004"/>
    </source>
</evidence>
<evidence type="ECO:0000313" key="10">
    <source>
        <dbReference type="Proteomes" id="UP000605986"/>
    </source>
</evidence>
<dbReference type="GO" id="GO:0009403">
    <property type="term" value="P:toxin biosynthetic process"/>
    <property type="evidence" value="ECO:0007669"/>
    <property type="project" value="UniProtKB-ARBA"/>
</dbReference>
<dbReference type="GO" id="GO:0020037">
    <property type="term" value="F:heme binding"/>
    <property type="evidence" value="ECO:0007669"/>
    <property type="project" value="InterPro"/>
</dbReference>
<gene>
    <name evidence="9" type="ORF">F53441_13252</name>
</gene>
<dbReference type="Pfam" id="PF00067">
    <property type="entry name" value="p450"/>
    <property type="match status" value="1"/>
</dbReference>
<evidence type="ECO:0000256" key="5">
    <source>
        <dbReference type="ARBA" id="ARBA00023002"/>
    </source>
</evidence>
<dbReference type="InterPro" id="IPR002401">
    <property type="entry name" value="Cyt_P450_E_grp-I"/>
</dbReference>
<dbReference type="InterPro" id="IPR036396">
    <property type="entry name" value="Cyt_P450_sf"/>
</dbReference>
<proteinExistence type="inferred from homology"/>
<comment type="similarity">
    <text evidence="2">Belongs to the cytochrome P450 family.</text>
</comment>
<dbReference type="Gene3D" id="1.10.630.10">
    <property type="entry name" value="Cytochrome P450"/>
    <property type="match status" value="1"/>
</dbReference>
<comment type="cofactor">
    <cofactor evidence="1 8">
        <name>heme</name>
        <dbReference type="ChEBI" id="CHEBI:30413"/>
    </cofactor>
</comment>
<keyword evidence="6 8" id="KW-0408">Iron</keyword>
<dbReference type="EMBL" id="JAADJG010000802">
    <property type="protein sequence ID" value="KAF4436462.1"/>
    <property type="molecule type" value="Genomic_DNA"/>
</dbReference>
<keyword evidence="5" id="KW-0560">Oxidoreductase</keyword>